<accession>A0RVG6</accession>
<reference evidence="2 3" key="1">
    <citation type="journal article" date="2006" name="Proc. Natl. Acad. Sci. U.S.A.">
        <title>Genomic analysis of the uncultivated marine crenarchaeote Cenarchaeum symbiosum.</title>
        <authorList>
            <person name="Hallam S.J."/>
            <person name="Konstantinidis K.T."/>
            <person name="Putnam N."/>
            <person name="Schleper C."/>
            <person name="Watanabe Y."/>
            <person name="Sugahara J."/>
            <person name="Preston C."/>
            <person name="de la Torre J."/>
            <person name="Richardson P.M."/>
            <person name="DeLong E.F."/>
        </authorList>
    </citation>
    <scope>NUCLEOTIDE SEQUENCE [LARGE SCALE GENOMIC DNA]</scope>
    <source>
        <strain evidence="3">A</strain>
    </source>
</reference>
<dbReference type="KEGG" id="csy:CENSYa_0700"/>
<organism evidence="2 3">
    <name type="scientific">Cenarchaeum symbiosum (strain A)</name>
    <dbReference type="NCBI Taxonomy" id="414004"/>
    <lineage>
        <taxon>Archaea</taxon>
        <taxon>Nitrososphaerota</taxon>
        <taxon>Candidatus Cenarchaeales</taxon>
        <taxon>Candidatus Cenarchaeaceae</taxon>
        <taxon>Candidatus Cenarchaeum</taxon>
    </lineage>
</organism>
<dbReference type="HOGENOM" id="CLU_1006858_0_0_2"/>
<evidence type="ECO:0000313" key="2">
    <source>
        <dbReference type="EMBL" id="ABK77333.1"/>
    </source>
</evidence>
<gene>
    <name evidence="2" type="ordered locus">CENSYa_0700</name>
</gene>
<name>A0RVG6_CENSY</name>
<dbReference type="Gene3D" id="1.10.472.170">
    <property type="match status" value="1"/>
</dbReference>
<dbReference type="STRING" id="414004.CENSYa_0700"/>
<evidence type="ECO:0000313" key="3">
    <source>
        <dbReference type="Proteomes" id="UP000000758"/>
    </source>
</evidence>
<sequence length="276" mass="31578">MYRTQNPRSRAAAEQSRAGFPPAFAPDTDNILYYRTKPLYMKGPSCRHEKTIEADAETVCTSCGMVLGETEEREEPTRSRLNLYESKSIGSLDDVPKTAQNAPLRSYFRGGIRPDSQKRRAQALSRFSNACERLRLPAAQAEYAYRIFRRTLPKRSARKAAETAWWSIHRSCIMHDNALLPDETAQAVMDAFGRSKMQSTLSILYENMEEMPRVECTDGYHFDLAMRRVLAGRSFTGPDYAELKKWAWHLYREVFTRGTGRVRARQAVEHAFGECA</sequence>
<dbReference type="Proteomes" id="UP000000758">
    <property type="component" value="Chromosome"/>
</dbReference>
<keyword evidence="3" id="KW-1185">Reference proteome</keyword>
<dbReference type="AlphaFoldDB" id="A0RVG6"/>
<protein>
    <submittedName>
        <fullName evidence="2">Uncharacterized protein</fullName>
    </submittedName>
</protein>
<feature type="region of interest" description="Disordered" evidence="1">
    <location>
        <begin position="1"/>
        <end position="22"/>
    </location>
</feature>
<evidence type="ECO:0000256" key="1">
    <source>
        <dbReference type="SAM" id="MobiDB-lite"/>
    </source>
</evidence>
<dbReference type="EMBL" id="DP000238">
    <property type="protein sequence ID" value="ABK77333.1"/>
    <property type="molecule type" value="Genomic_DNA"/>
</dbReference>
<proteinExistence type="predicted"/>
<dbReference type="EnsemblBacteria" id="ABK77333">
    <property type="protein sequence ID" value="ABK77333"/>
    <property type="gene ID" value="CENSYa_0700"/>
</dbReference>